<accession>D4DS69</accession>
<organism evidence="1 2">
    <name type="scientific">Neisseria elongata subsp. glycolytica ATCC 29315</name>
    <dbReference type="NCBI Taxonomy" id="546263"/>
    <lineage>
        <taxon>Bacteria</taxon>
        <taxon>Pseudomonadati</taxon>
        <taxon>Pseudomonadota</taxon>
        <taxon>Betaproteobacteria</taxon>
        <taxon>Neisseriales</taxon>
        <taxon>Neisseriaceae</taxon>
        <taxon>Neisseria</taxon>
    </lineage>
</organism>
<name>D4DS69_NEIEG</name>
<dbReference type="AlphaFoldDB" id="D4DS69"/>
<proteinExistence type="predicted"/>
<gene>
    <name evidence="1" type="ORF">NEIELOOT_01912</name>
</gene>
<protein>
    <submittedName>
        <fullName evidence="1">Uncharacterized protein</fullName>
    </submittedName>
</protein>
<dbReference type="Proteomes" id="UP000005536">
    <property type="component" value="Unassembled WGS sequence"/>
</dbReference>
<evidence type="ECO:0000313" key="2">
    <source>
        <dbReference type="Proteomes" id="UP000005536"/>
    </source>
</evidence>
<evidence type="ECO:0000313" key="1">
    <source>
        <dbReference type="EMBL" id="EFE49323.1"/>
    </source>
</evidence>
<reference evidence="1 2" key="1">
    <citation type="submission" date="2010-02" db="EMBL/GenBank/DDBJ databases">
        <authorList>
            <person name="Weinstock G."/>
            <person name="Sodergren E."/>
            <person name="Clifton S."/>
            <person name="Fulton L."/>
            <person name="Fulton B."/>
            <person name="Courtney L."/>
            <person name="Fronick C."/>
            <person name="Harrison M."/>
            <person name="Strong C."/>
            <person name="Farmer C."/>
            <person name="Delahaunty K."/>
            <person name="Markovic C."/>
            <person name="Hall O."/>
            <person name="Minx P."/>
            <person name="Tomlinson C."/>
            <person name="Mitreva M."/>
            <person name="Nelson J."/>
            <person name="Hou S."/>
            <person name="Wollam A."/>
            <person name="Pepin K.H."/>
            <person name="Johnson M."/>
            <person name="Bhonagiri V."/>
            <person name="Zhang X."/>
            <person name="Suruliraj S."/>
            <person name="Warren W."/>
            <person name="Chinwalla A."/>
            <person name="Mardis E.R."/>
            <person name="Wilson R.K."/>
        </authorList>
    </citation>
    <scope>NUCLEOTIDE SEQUENCE [LARGE SCALE GENOMIC DNA]</scope>
    <source>
        <strain evidence="1 2">ATCC 29315</strain>
    </source>
</reference>
<comment type="caution">
    <text evidence="1">The sequence shown here is derived from an EMBL/GenBank/DDBJ whole genome shotgun (WGS) entry which is preliminary data.</text>
</comment>
<dbReference type="EMBL" id="ADBF01000184">
    <property type="protein sequence ID" value="EFE49323.1"/>
    <property type="molecule type" value="Genomic_DNA"/>
</dbReference>
<sequence>MAGLHTGEGKCHRSLNGDTPFKVLQASFSTCSVKNATISYD</sequence>